<name>A0ABD8B3L8_9PSED</name>
<dbReference type="EMBL" id="CP078013">
    <property type="protein sequence ID" value="XAO51686.1"/>
    <property type="molecule type" value="Genomic_DNA"/>
</dbReference>
<proteinExistence type="predicted"/>
<dbReference type="RefSeq" id="WP_346356352.1">
    <property type="nucleotide sequence ID" value="NZ_CP078013.2"/>
</dbReference>
<reference evidence="1" key="2">
    <citation type="submission" date="2024-04" db="EMBL/GenBank/DDBJ databases">
        <authorList>
            <person name="Diaz M."/>
            <person name="Bach T."/>
            <person name="Gonzalez Anta G."/>
            <person name="Agaras B."/>
            <person name="Wibberg D."/>
            <person name="Noguera F."/>
            <person name="Canciani W."/>
            <person name="Ybarra T."/>
            <person name="Nunez M.L."/>
            <person name="Valverde C."/>
        </authorList>
    </citation>
    <scope>NUCLEOTIDE SEQUENCE</scope>
    <source>
        <strain evidence="1">1008</strain>
    </source>
</reference>
<sequence length="646" mass="69773">MNTFAIGSSARSTSTASQFSNISEKETSLFHAFEFPERAFGEHYDASSHSAVIKLMMHTFGKQPEAMFSRVRSNRGGYDVTMKDGYRLHLSRQELQQAGAASRFTGSDNEVLGGAHFALAVFIKRKQLGSGNAADLPSFTSVLTASLQGETTLNMFKGMGLSGHLKYEPTATVVGEGRWGVAHSHNLGSSLIYAGKAHRAGRGRSPDQSYMYTLQSHSAPKPPTAPVPVVPMPVVRITPQVGQAKGIRPQVAEVLQGFIAPSGHFGEVFDLSSHAAVIKMMMLRFGRSPSDVFERINATGNGYSITLKDGFELTLSTQELQRTAEATRFTGPDTQMRNDANLILAAYAKRKQLIRNVQFDAALSVTLRGESIYRVLTGMGLIGFLRIVPPAKLQEPHSIGVTETSSFSGALVVEGVKHSHGKKDAVGKDYGYQLAADLPHDQDGQPARFPAAPIGVEPDDIWSGFYQGMEGNCVTVSAIKAAMMKYGQNPLGIFKRVTETAGGYSITMRDNCTVRLTFAELERARAAAHFRGPNAGLIDNAVFLYAASAKRAQLENHEFRAGVSFDVALQTLNDGEVPGDALRRLGLYAFTRASSVDELASGVPGTLANFGHSVVVIEGKFDEYGAKRDLNSSHWNQADGVALKLV</sequence>
<reference evidence="1" key="1">
    <citation type="journal article" date="2022" name="Front. Plant Sci.">
        <title>Agronomic efficiency and genome mining analysis of the wheat-biostimulant rhizospheric bacterium Pseudomonas pergaminensis sp. nov. strain 1008T.</title>
        <authorList>
            <person name="Diaz M."/>
            <person name="Bach T."/>
            <person name="Gonzalez Anta G."/>
            <person name="Agaras B."/>
            <person name="Wibberg D."/>
            <person name="Noguera F."/>
            <person name="Canciani W."/>
            <person name="Valverde C."/>
        </authorList>
    </citation>
    <scope>NUCLEOTIDE SEQUENCE</scope>
    <source>
        <strain evidence="1">1008</strain>
    </source>
</reference>
<evidence type="ECO:0000313" key="1">
    <source>
        <dbReference type="EMBL" id="XAO51686.1"/>
    </source>
</evidence>
<protein>
    <submittedName>
        <fullName evidence="1">Uncharacterized protein</fullName>
    </submittedName>
</protein>
<dbReference type="AlphaFoldDB" id="A0ABD8B3L8"/>
<dbReference type="KEGG" id="ppeg:KUA23_20360"/>
<evidence type="ECO:0000313" key="2">
    <source>
        <dbReference type="Proteomes" id="UP001056907"/>
    </source>
</evidence>
<accession>A0ABD8B3L8</accession>
<dbReference type="Proteomes" id="UP001056907">
    <property type="component" value="Chromosome"/>
</dbReference>
<organism evidence="1 2">
    <name type="scientific">Pseudomonas pergaminensis</name>
    <dbReference type="NCBI Taxonomy" id="2853159"/>
    <lineage>
        <taxon>Bacteria</taxon>
        <taxon>Pseudomonadati</taxon>
        <taxon>Pseudomonadota</taxon>
        <taxon>Gammaproteobacteria</taxon>
        <taxon>Pseudomonadales</taxon>
        <taxon>Pseudomonadaceae</taxon>
        <taxon>Pseudomonas</taxon>
    </lineage>
</organism>
<gene>
    <name evidence="1" type="ORF">KUA23_20360</name>
</gene>